<comment type="caution">
    <text evidence="1">The sequence shown here is derived from an EMBL/GenBank/DDBJ whole genome shotgun (WGS) entry which is preliminary data.</text>
</comment>
<evidence type="ECO:0000313" key="2">
    <source>
        <dbReference type="Proteomes" id="UP000827092"/>
    </source>
</evidence>
<organism evidence="1 2">
    <name type="scientific">Oedothorax gibbosus</name>
    <dbReference type="NCBI Taxonomy" id="931172"/>
    <lineage>
        <taxon>Eukaryota</taxon>
        <taxon>Metazoa</taxon>
        <taxon>Ecdysozoa</taxon>
        <taxon>Arthropoda</taxon>
        <taxon>Chelicerata</taxon>
        <taxon>Arachnida</taxon>
        <taxon>Araneae</taxon>
        <taxon>Araneomorphae</taxon>
        <taxon>Entelegynae</taxon>
        <taxon>Araneoidea</taxon>
        <taxon>Linyphiidae</taxon>
        <taxon>Erigoninae</taxon>
        <taxon>Oedothorax</taxon>
    </lineage>
</organism>
<dbReference type="AlphaFoldDB" id="A0AAV6U806"/>
<protein>
    <submittedName>
        <fullName evidence="1">Uncharacterized protein</fullName>
    </submittedName>
</protein>
<dbReference type="EMBL" id="JAFNEN010000578">
    <property type="protein sequence ID" value="KAG8180199.1"/>
    <property type="molecule type" value="Genomic_DNA"/>
</dbReference>
<evidence type="ECO:0000313" key="1">
    <source>
        <dbReference type="EMBL" id="KAG8180199.1"/>
    </source>
</evidence>
<name>A0AAV6U806_9ARAC</name>
<accession>A0AAV6U806</accession>
<gene>
    <name evidence="1" type="ORF">JTE90_017713</name>
</gene>
<keyword evidence="2" id="KW-1185">Reference proteome</keyword>
<proteinExistence type="predicted"/>
<sequence length="109" mass="12531">MCVKNHDIYFLKRSTSPNDLTQGEKLGTKSQAGFHALDINVRVYENRLLEIVLEHIKDLKQRKNIKNKPDYRNLQETTDYSDNRCHAHSQGQVTAAESLFGTSLLDDLK</sequence>
<reference evidence="1 2" key="1">
    <citation type="journal article" date="2022" name="Nat. Ecol. Evol.">
        <title>A masculinizing supergene underlies an exaggerated male reproductive morph in a spider.</title>
        <authorList>
            <person name="Hendrickx F."/>
            <person name="De Corte Z."/>
            <person name="Sonet G."/>
            <person name="Van Belleghem S.M."/>
            <person name="Kostlbacher S."/>
            <person name="Vangestel C."/>
        </authorList>
    </citation>
    <scope>NUCLEOTIDE SEQUENCE [LARGE SCALE GENOMIC DNA]</scope>
    <source>
        <strain evidence="1">W744_W776</strain>
    </source>
</reference>
<dbReference type="Proteomes" id="UP000827092">
    <property type="component" value="Unassembled WGS sequence"/>
</dbReference>